<accession>A0AAV7HNP0</accession>
<comment type="caution">
    <text evidence="1">The sequence shown here is derived from an EMBL/GenBank/DDBJ whole genome shotgun (WGS) entry which is preliminary data.</text>
</comment>
<name>A0AAV7HNP0_DENCH</name>
<dbReference type="AlphaFoldDB" id="A0AAV7HNP0"/>
<keyword evidence="2" id="KW-1185">Reference proteome</keyword>
<protein>
    <submittedName>
        <fullName evidence="1">Uncharacterized protein</fullName>
    </submittedName>
</protein>
<proteinExistence type="predicted"/>
<gene>
    <name evidence="1" type="ORF">IEQ34_000284</name>
</gene>
<evidence type="ECO:0000313" key="2">
    <source>
        <dbReference type="Proteomes" id="UP000775213"/>
    </source>
</evidence>
<reference evidence="1 2" key="1">
    <citation type="journal article" date="2021" name="Hortic Res">
        <title>Chromosome-scale assembly of the Dendrobium chrysotoxum genome enhances the understanding of orchid evolution.</title>
        <authorList>
            <person name="Zhang Y."/>
            <person name="Zhang G.Q."/>
            <person name="Zhang D."/>
            <person name="Liu X.D."/>
            <person name="Xu X.Y."/>
            <person name="Sun W.H."/>
            <person name="Yu X."/>
            <person name="Zhu X."/>
            <person name="Wang Z.W."/>
            <person name="Zhao X."/>
            <person name="Zhong W.Y."/>
            <person name="Chen H."/>
            <person name="Yin W.L."/>
            <person name="Huang T."/>
            <person name="Niu S.C."/>
            <person name="Liu Z.J."/>
        </authorList>
    </citation>
    <scope>NUCLEOTIDE SEQUENCE [LARGE SCALE GENOMIC DNA]</scope>
    <source>
        <strain evidence="1">Lindl</strain>
    </source>
</reference>
<organism evidence="1 2">
    <name type="scientific">Dendrobium chrysotoxum</name>
    <name type="common">Orchid</name>
    <dbReference type="NCBI Taxonomy" id="161865"/>
    <lineage>
        <taxon>Eukaryota</taxon>
        <taxon>Viridiplantae</taxon>
        <taxon>Streptophyta</taxon>
        <taxon>Embryophyta</taxon>
        <taxon>Tracheophyta</taxon>
        <taxon>Spermatophyta</taxon>
        <taxon>Magnoliopsida</taxon>
        <taxon>Liliopsida</taxon>
        <taxon>Asparagales</taxon>
        <taxon>Orchidaceae</taxon>
        <taxon>Epidendroideae</taxon>
        <taxon>Malaxideae</taxon>
        <taxon>Dendrobiinae</taxon>
        <taxon>Dendrobium</taxon>
    </lineage>
</organism>
<evidence type="ECO:0000313" key="1">
    <source>
        <dbReference type="EMBL" id="KAH0470561.1"/>
    </source>
</evidence>
<sequence>MGEGDQLDHRSKEAQKEGGTNALLFTGYAYSFYWAKRLLLYLHDVLLGSYFYERLSSDEVDCRKRVTETIEIVVVKKSKMEERPMPYFL</sequence>
<dbReference type="Proteomes" id="UP000775213">
    <property type="component" value="Unassembled WGS sequence"/>
</dbReference>
<dbReference type="EMBL" id="JAGFBR010000001">
    <property type="protein sequence ID" value="KAH0470561.1"/>
    <property type="molecule type" value="Genomic_DNA"/>
</dbReference>